<keyword evidence="3" id="KW-0378">Hydrolase</keyword>
<dbReference type="GO" id="GO:0008236">
    <property type="term" value="F:serine-type peptidase activity"/>
    <property type="evidence" value="ECO:0007669"/>
    <property type="project" value="InterPro"/>
</dbReference>
<reference evidence="3" key="2">
    <citation type="submission" date="2012-09" db="EMBL/GenBank/DDBJ databases">
        <title>The complete sequence of Psychroflexus torquis an extreme psychrophile from sea-ice that is stimulated by light.</title>
        <authorList>
            <person name="Feng S."/>
            <person name="Powell S.M."/>
            <person name="Bowman J.P."/>
        </authorList>
    </citation>
    <scope>NUCLEOTIDE SEQUENCE [LARGE SCALE GENOMIC DNA]</scope>
    <source>
        <strain evidence="3">ATCC 700755</strain>
    </source>
</reference>
<gene>
    <name evidence="3" type="ordered locus">P700755_000188</name>
</gene>
<dbReference type="Proteomes" id="UP000008514">
    <property type="component" value="Chromosome"/>
</dbReference>
<dbReference type="GO" id="GO:0004175">
    <property type="term" value="F:endopeptidase activity"/>
    <property type="evidence" value="ECO:0007669"/>
    <property type="project" value="TreeGrafter"/>
</dbReference>
<evidence type="ECO:0000313" key="3">
    <source>
        <dbReference type="EMBL" id="AFU67244.1"/>
    </source>
</evidence>
<evidence type="ECO:0000259" key="2">
    <source>
        <dbReference type="Pfam" id="PF03572"/>
    </source>
</evidence>
<dbReference type="InterPro" id="IPR005151">
    <property type="entry name" value="Tail-specific_protease"/>
</dbReference>
<name>K4I9Z4_PSYTT</name>
<organism evidence="3 4">
    <name type="scientific">Psychroflexus torquis (strain ATCC 700755 / CIP 106069 / ACAM 623)</name>
    <dbReference type="NCBI Taxonomy" id="313595"/>
    <lineage>
        <taxon>Bacteria</taxon>
        <taxon>Pseudomonadati</taxon>
        <taxon>Bacteroidota</taxon>
        <taxon>Flavobacteriia</taxon>
        <taxon>Flavobacteriales</taxon>
        <taxon>Flavobacteriaceae</taxon>
        <taxon>Psychroflexus</taxon>
    </lineage>
</organism>
<dbReference type="EMBL" id="CP003879">
    <property type="protein sequence ID" value="AFU67244.1"/>
    <property type="molecule type" value="Genomic_DNA"/>
</dbReference>
<dbReference type="RefSeq" id="WP_015022864.1">
    <property type="nucleotide sequence ID" value="NC_018721.1"/>
</dbReference>
<dbReference type="GO" id="GO:0030288">
    <property type="term" value="C:outer membrane-bounded periplasmic space"/>
    <property type="evidence" value="ECO:0007669"/>
    <property type="project" value="TreeGrafter"/>
</dbReference>
<reference evidence="3" key="1">
    <citation type="submission" date="2006-03" db="EMBL/GenBank/DDBJ databases">
        <authorList>
            <person name="Bowman J."/>
            <person name="Ferriera S."/>
            <person name="Johnson J."/>
            <person name="Kravitz S."/>
            <person name="Halpern A."/>
            <person name="Remington K."/>
            <person name="Beeson K."/>
            <person name="Tran B."/>
            <person name="Rogers Y.-H."/>
            <person name="Friedman R."/>
            <person name="Venter J.C."/>
        </authorList>
    </citation>
    <scope>NUCLEOTIDE SEQUENCE [LARGE SCALE GENOMIC DNA]</scope>
    <source>
        <strain evidence="3">ATCC 700755</strain>
    </source>
</reference>
<sequence>MKILKLFVFVGLSLLFLNSCQDDRDDNITNINELANQEDIKDYMWKAMNTFYVYKSDSPDLADDRFENTPEYRDFLSSIKLPTEFFNSLLADQDRYSFLVSDFVTLEQNLDGISLDNGMAFGLIRFIGTNTVFGYVRYVIPGSPADSAGLERGMIFNRIDGIIFSPDTDFNPLLNPASYTLGLAELQGGDLVQLDQEVALNKVQLTENPIHDQRVLDIEGLKIGYLMYNNFRTPFNTELNAVFANFASEGISDLVLDLRYNSGGSIETAKDLSSMITGQFNDQVFAQQLFNANFEPRNLIFDNQINTGEAINNLNLSRVFILTTGSSASASELVINALNPYIDVVQIGDTTEGKFEGSATLYDSEDYTRNNVSLEHTYAIQPLILKTANKDGFTDFFDGLDPDIELNESFSNLGILGDPNETLLNRALQEIIPGFAPTSNESKSIHSIELLGEDDMSSPSFQRMYIEYKNK</sequence>
<dbReference type="CDD" id="cd07561">
    <property type="entry name" value="Peptidase_S41_CPP_like"/>
    <property type="match status" value="1"/>
</dbReference>
<dbReference type="Pfam" id="PF03572">
    <property type="entry name" value="Peptidase_S41"/>
    <property type="match status" value="1"/>
</dbReference>
<dbReference type="Gene3D" id="2.30.42.10">
    <property type="match status" value="1"/>
</dbReference>
<dbReference type="KEGG" id="ptq:P700755_000188"/>
<keyword evidence="4" id="KW-1185">Reference proteome</keyword>
<dbReference type="STRING" id="313595.P700755_000188"/>
<dbReference type="HOGENOM" id="CLU_031949_0_1_10"/>
<dbReference type="OrthoDB" id="7168509at2"/>
<dbReference type="InterPro" id="IPR029045">
    <property type="entry name" value="ClpP/crotonase-like_dom_sf"/>
</dbReference>
<accession>K4I9Z4</accession>
<dbReference type="Gene3D" id="3.30.750.170">
    <property type="match status" value="1"/>
</dbReference>
<dbReference type="GO" id="GO:0006508">
    <property type="term" value="P:proteolysis"/>
    <property type="evidence" value="ECO:0007669"/>
    <property type="project" value="UniProtKB-KW"/>
</dbReference>
<dbReference type="eggNOG" id="COG0793">
    <property type="taxonomic scope" value="Bacteria"/>
</dbReference>
<feature type="signal peptide" evidence="1">
    <location>
        <begin position="1"/>
        <end position="21"/>
    </location>
</feature>
<dbReference type="PANTHER" id="PTHR32060:SF30">
    <property type="entry name" value="CARBOXY-TERMINAL PROCESSING PROTEASE CTPA"/>
    <property type="match status" value="1"/>
</dbReference>
<dbReference type="Gene3D" id="3.90.226.10">
    <property type="entry name" value="2-enoyl-CoA Hydratase, Chain A, domain 1"/>
    <property type="match status" value="1"/>
</dbReference>
<evidence type="ECO:0000313" key="4">
    <source>
        <dbReference type="Proteomes" id="UP000008514"/>
    </source>
</evidence>
<feature type="domain" description="Tail specific protease" evidence="2">
    <location>
        <begin position="222"/>
        <end position="358"/>
    </location>
</feature>
<dbReference type="GO" id="GO:0007165">
    <property type="term" value="P:signal transduction"/>
    <property type="evidence" value="ECO:0007669"/>
    <property type="project" value="TreeGrafter"/>
</dbReference>
<feature type="chain" id="PRO_5003877535" evidence="1">
    <location>
        <begin position="22"/>
        <end position="471"/>
    </location>
</feature>
<dbReference type="InterPro" id="IPR036034">
    <property type="entry name" value="PDZ_sf"/>
</dbReference>
<dbReference type="AlphaFoldDB" id="K4I9Z4"/>
<keyword evidence="1" id="KW-0732">Signal</keyword>
<dbReference type="PANTHER" id="PTHR32060">
    <property type="entry name" value="TAIL-SPECIFIC PROTEASE"/>
    <property type="match status" value="1"/>
</dbReference>
<keyword evidence="3" id="KW-0645">Protease</keyword>
<protein>
    <submittedName>
        <fullName evidence="3">C-terminal processing serine protease, peptidase_S41 superfamily</fullName>
    </submittedName>
</protein>
<proteinExistence type="predicted"/>
<evidence type="ECO:0000256" key="1">
    <source>
        <dbReference type="SAM" id="SignalP"/>
    </source>
</evidence>
<dbReference type="SUPFAM" id="SSF52096">
    <property type="entry name" value="ClpP/crotonase"/>
    <property type="match status" value="1"/>
</dbReference>
<dbReference type="SUPFAM" id="SSF50156">
    <property type="entry name" value="PDZ domain-like"/>
    <property type="match status" value="1"/>
</dbReference>